<evidence type="ECO:0000259" key="1">
    <source>
        <dbReference type="Pfam" id="PF12697"/>
    </source>
</evidence>
<protein>
    <submittedName>
        <fullName evidence="2">Alpha/beta hydrolase</fullName>
    </submittedName>
</protein>
<sequence length="278" mass="29585">MTAFVLVSGGYTGGWLWRDVAAGLRSAGAEVHTATLTGLGDRRHLAGPGIDLDTHIEDVTQVIDHIDPDDTPEVVLVGYCYGIYPSVGAADRRPERISRLVYLDSPMPQDGYSMIDQVREQMPAGPARDRTLSQQERAEDGWRIPAPSLAEWRAHGNLAGVSDDALARLDRLASPAPAGPYAQKVRISEAVAALPTTGVFCTTGGTMDIASLEALVASGLPLVQHLADPRATFFDMATGHWPMLSTPEELADVLLRAAAGEGHRLRSTVTTVATGDPA</sequence>
<dbReference type="Pfam" id="PF12697">
    <property type="entry name" value="Abhydrolase_6"/>
    <property type="match status" value="1"/>
</dbReference>
<dbReference type="InterPro" id="IPR029058">
    <property type="entry name" value="AB_hydrolase_fold"/>
</dbReference>
<dbReference type="RefSeq" id="WP_359353614.1">
    <property type="nucleotide sequence ID" value="NZ_JBEYXV010000015.1"/>
</dbReference>
<keyword evidence="2" id="KW-0378">Hydrolase</keyword>
<evidence type="ECO:0000313" key="3">
    <source>
        <dbReference type="Proteomes" id="UP001551176"/>
    </source>
</evidence>
<comment type="caution">
    <text evidence="2">The sequence shown here is derived from an EMBL/GenBank/DDBJ whole genome shotgun (WGS) entry which is preliminary data.</text>
</comment>
<proteinExistence type="predicted"/>
<feature type="domain" description="AB hydrolase-1" evidence="1">
    <location>
        <begin position="4"/>
        <end position="253"/>
    </location>
</feature>
<dbReference type="InterPro" id="IPR052897">
    <property type="entry name" value="Sec-Metab_Biosynth_Hydrolase"/>
</dbReference>
<dbReference type="PANTHER" id="PTHR37017">
    <property type="entry name" value="AB HYDROLASE-1 DOMAIN-CONTAINING PROTEIN-RELATED"/>
    <property type="match status" value="1"/>
</dbReference>
<gene>
    <name evidence="2" type="ORF">ABZ921_27120</name>
</gene>
<evidence type="ECO:0000313" key="2">
    <source>
        <dbReference type="EMBL" id="MEU6824319.1"/>
    </source>
</evidence>
<dbReference type="Proteomes" id="UP001551176">
    <property type="component" value="Unassembled WGS sequence"/>
</dbReference>
<dbReference type="InterPro" id="IPR000073">
    <property type="entry name" value="AB_hydrolase_1"/>
</dbReference>
<dbReference type="SUPFAM" id="SSF53474">
    <property type="entry name" value="alpha/beta-Hydrolases"/>
    <property type="match status" value="1"/>
</dbReference>
<organism evidence="2 3">
    <name type="scientific">Streptomyces atriruber</name>
    <dbReference type="NCBI Taxonomy" id="545121"/>
    <lineage>
        <taxon>Bacteria</taxon>
        <taxon>Bacillati</taxon>
        <taxon>Actinomycetota</taxon>
        <taxon>Actinomycetes</taxon>
        <taxon>Kitasatosporales</taxon>
        <taxon>Streptomycetaceae</taxon>
        <taxon>Streptomyces</taxon>
    </lineage>
</organism>
<dbReference type="PANTHER" id="PTHR37017:SF11">
    <property type="entry name" value="ESTERASE_LIPASE_THIOESTERASE DOMAIN-CONTAINING PROTEIN"/>
    <property type="match status" value="1"/>
</dbReference>
<keyword evidence="3" id="KW-1185">Reference proteome</keyword>
<dbReference type="GO" id="GO:0016787">
    <property type="term" value="F:hydrolase activity"/>
    <property type="evidence" value="ECO:0007669"/>
    <property type="project" value="UniProtKB-KW"/>
</dbReference>
<name>A0ABV3BTJ2_9ACTN</name>
<reference evidence="2 3" key="1">
    <citation type="submission" date="2024-06" db="EMBL/GenBank/DDBJ databases">
        <title>The Natural Products Discovery Center: Release of the First 8490 Sequenced Strains for Exploring Actinobacteria Biosynthetic Diversity.</title>
        <authorList>
            <person name="Kalkreuter E."/>
            <person name="Kautsar S.A."/>
            <person name="Yang D."/>
            <person name="Bader C.D."/>
            <person name="Teijaro C.N."/>
            <person name="Fluegel L."/>
            <person name="Davis C.M."/>
            <person name="Simpson J.R."/>
            <person name="Lauterbach L."/>
            <person name="Steele A.D."/>
            <person name="Gui C."/>
            <person name="Meng S."/>
            <person name="Li G."/>
            <person name="Viehrig K."/>
            <person name="Ye F."/>
            <person name="Su P."/>
            <person name="Kiefer A.F."/>
            <person name="Nichols A."/>
            <person name="Cepeda A.J."/>
            <person name="Yan W."/>
            <person name="Fan B."/>
            <person name="Jiang Y."/>
            <person name="Adhikari A."/>
            <person name="Zheng C.-J."/>
            <person name="Schuster L."/>
            <person name="Cowan T.M."/>
            <person name="Smanski M.J."/>
            <person name="Chevrette M.G."/>
            <person name="De Carvalho L.P.S."/>
            <person name="Shen B."/>
        </authorList>
    </citation>
    <scope>NUCLEOTIDE SEQUENCE [LARGE SCALE GENOMIC DNA]</scope>
    <source>
        <strain evidence="2 3">NPDC046838</strain>
    </source>
</reference>
<dbReference type="Gene3D" id="3.40.50.1820">
    <property type="entry name" value="alpha/beta hydrolase"/>
    <property type="match status" value="1"/>
</dbReference>
<dbReference type="EMBL" id="JBEYXV010000015">
    <property type="protein sequence ID" value="MEU6824319.1"/>
    <property type="molecule type" value="Genomic_DNA"/>
</dbReference>
<accession>A0ABV3BTJ2</accession>